<gene>
    <name evidence="1" type="ORF">K1T71_011738</name>
</gene>
<proteinExistence type="predicted"/>
<keyword evidence="2" id="KW-1185">Reference proteome</keyword>
<sequence>MISPNTVITEFFKILQASSSSPLVRWILSALALSHAIQPTGWSKDFRLSGGERFDFIVVGSGSAGAIVAARLSEVPQWNVLLLEAGGDPPPTSVVPSLFSTLAHTEYDWDYKGQLDQDVGRSHSNSEIFMIRGKMLGGSSGLNYLIYSRGVPQDYDEWSHTAPGWDWYSVLEEFKKLENLTDPSVFQDSYNANLHSKEGLVKVSRPNSDEINEIFLNSFEEMGIKRVLENNGRDVYGVSPPHFTFAEGRRSSTAEAYLKSNINRPNLFVAKHARVTKILVNQYSSRAYGVEVLMRGGRIVNLFSNYEIIVSAGSIDSPKLLMLSGIGPRQELSKLNIDSIVDLPVGKNLHDHPFVPMLFNGKFGTESALRNLLAITKLDSFPVPLQCGFFKLNNSQLIGNKPEFQIFNAYIGAGIPVIVQYGCKIIINYDDSFCNSLVKANALNENAVMLFILLHPRSRGQLTLKSKNPLENPNIELGFFRDESDLATFVEGVKYIAKLANTTYFRKVKGSVAKTDVVACRHLKWGTDEYWRCFVKNTVGSMLHPVGTCKMGPDGVVDERLRVHGVAGLRVADASIMPTITSGNTNAPAMMIGEKAASMIKQDYRSFVNF</sequence>
<dbReference type="EMBL" id="CM034407">
    <property type="protein sequence ID" value="KAJ0172599.1"/>
    <property type="molecule type" value="Genomic_DNA"/>
</dbReference>
<reference evidence="1 2" key="1">
    <citation type="journal article" date="2021" name="Front. Genet.">
        <title>Chromosome-Level Genome Assembly Reveals Significant Gene Expansion in the Toll and IMD Signaling Pathways of Dendrolimus kikuchii.</title>
        <authorList>
            <person name="Zhou J."/>
            <person name="Wu P."/>
            <person name="Xiong Z."/>
            <person name="Liu N."/>
            <person name="Zhao N."/>
            <person name="Ji M."/>
            <person name="Qiu Y."/>
            <person name="Yang B."/>
        </authorList>
    </citation>
    <scope>NUCLEOTIDE SEQUENCE [LARGE SCALE GENOMIC DNA]</scope>
    <source>
        <strain evidence="1">Ann1</strain>
    </source>
</reference>
<name>A0ACC1CME6_9NEOP</name>
<dbReference type="Proteomes" id="UP000824533">
    <property type="component" value="Linkage Group LG21"/>
</dbReference>
<accession>A0ACC1CME6</accession>
<evidence type="ECO:0000313" key="2">
    <source>
        <dbReference type="Proteomes" id="UP000824533"/>
    </source>
</evidence>
<evidence type="ECO:0000313" key="1">
    <source>
        <dbReference type="EMBL" id="KAJ0172599.1"/>
    </source>
</evidence>
<organism evidence="1 2">
    <name type="scientific">Dendrolimus kikuchii</name>
    <dbReference type="NCBI Taxonomy" id="765133"/>
    <lineage>
        <taxon>Eukaryota</taxon>
        <taxon>Metazoa</taxon>
        <taxon>Ecdysozoa</taxon>
        <taxon>Arthropoda</taxon>
        <taxon>Hexapoda</taxon>
        <taxon>Insecta</taxon>
        <taxon>Pterygota</taxon>
        <taxon>Neoptera</taxon>
        <taxon>Endopterygota</taxon>
        <taxon>Lepidoptera</taxon>
        <taxon>Glossata</taxon>
        <taxon>Ditrysia</taxon>
        <taxon>Bombycoidea</taxon>
        <taxon>Lasiocampidae</taxon>
        <taxon>Dendrolimus</taxon>
    </lineage>
</organism>
<comment type="caution">
    <text evidence="1">The sequence shown here is derived from an EMBL/GenBank/DDBJ whole genome shotgun (WGS) entry which is preliminary data.</text>
</comment>
<protein>
    <submittedName>
        <fullName evidence="1">Uncharacterized protein</fullName>
    </submittedName>
</protein>